<gene>
    <name evidence="2" type="ORF">GCM10025865_18720</name>
</gene>
<feature type="region of interest" description="Disordered" evidence="1">
    <location>
        <begin position="801"/>
        <end position="860"/>
    </location>
</feature>
<feature type="compositionally biased region" description="Low complexity" evidence="1">
    <location>
        <begin position="840"/>
        <end position="860"/>
    </location>
</feature>
<dbReference type="PANTHER" id="PTHR32305">
    <property type="match status" value="1"/>
</dbReference>
<dbReference type="EMBL" id="AP027729">
    <property type="protein sequence ID" value="BDZ42573.1"/>
    <property type="molecule type" value="Genomic_DNA"/>
</dbReference>
<proteinExistence type="predicted"/>
<dbReference type="InterPro" id="IPR031325">
    <property type="entry name" value="RHS_repeat"/>
</dbReference>
<dbReference type="Proteomes" id="UP001321475">
    <property type="component" value="Chromosome"/>
</dbReference>
<evidence type="ECO:0000256" key="1">
    <source>
        <dbReference type="SAM" id="MobiDB-lite"/>
    </source>
</evidence>
<dbReference type="NCBIfam" id="TIGR01643">
    <property type="entry name" value="YD_repeat_2x"/>
    <property type="match status" value="1"/>
</dbReference>
<dbReference type="Pfam" id="PF05593">
    <property type="entry name" value="RHS_repeat"/>
    <property type="match status" value="1"/>
</dbReference>
<dbReference type="Gene3D" id="2.180.10.10">
    <property type="entry name" value="RHS repeat-associated core"/>
    <property type="match status" value="2"/>
</dbReference>
<evidence type="ECO:0008006" key="4">
    <source>
        <dbReference type="Google" id="ProtNLM"/>
    </source>
</evidence>
<organism evidence="2 3">
    <name type="scientific">Paraoerskovia sediminicola</name>
    <dbReference type="NCBI Taxonomy" id="1138587"/>
    <lineage>
        <taxon>Bacteria</taxon>
        <taxon>Bacillati</taxon>
        <taxon>Actinomycetota</taxon>
        <taxon>Actinomycetes</taxon>
        <taxon>Micrococcales</taxon>
        <taxon>Cellulomonadaceae</taxon>
        <taxon>Paraoerskovia</taxon>
    </lineage>
</organism>
<protein>
    <recommendedName>
        <fullName evidence="4">YD repeat-containing protein</fullName>
    </recommendedName>
</protein>
<dbReference type="InterPro" id="IPR006530">
    <property type="entry name" value="YD"/>
</dbReference>
<reference evidence="3" key="1">
    <citation type="journal article" date="2019" name="Int. J. Syst. Evol. Microbiol.">
        <title>The Global Catalogue of Microorganisms (GCM) 10K type strain sequencing project: providing services to taxonomists for standard genome sequencing and annotation.</title>
        <authorList>
            <consortium name="The Broad Institute Genomics Platform"/>
            <consortium name="The Broad Institute Genome Sequencing Center for Infectious Disease"/>
            <person name="Wu L."/>
            <person name="Ma J."/>
        </authorList>
    </citation>
    <scope>NUCLEOTIDE SEQUENCE [LARGE SCALE GENOMIC DNA]</scope>
    <source>
        <strain evidence="3">NBRC 108565</strain>
    </source>
</reference>
<dbReference type="PANTHER" id="PTHR32305:SF15">
    <property type="entry name" value="PROTEIN RHSA-RELATED"/>
    <property type="match status" value="1"/>
</dbReference>
<dbReference type="InterPro" id="IPR050708">
    <property type="entry name" value="T6SS_VgrG/RHS"/>
</dbReference>
<evidence type="ECO:0000313" key="2">
    <source>
        <dbReference type="EMBL" id="BDZ42573.1"/>
    </source>
</evidence>
<sequence>MLVFRVRGARPSLALVDDEGEPLLYRHTDGGRTVRKAGTYVALDPETADYGAKLVIAAYKTSMTFTEDDGTITTFGYNTTAGEWLATSVQEPASTKTTTLTRDGAGKVTRILAPAPDGVTCTGSLGKGCRALDIAYGTSGTANGKVTAVTYTAWDPDKTGGAAMTTVQVATYTYDSAGQLATMTDPRSSLATSYGYAGTSPSGQPLLTTVTPSGLSPYTLNYAGTSPAALRGHLLSVDRAPAVAGGDTVKVSRFVYDIDPAASTSGLPTMDTELLSRWGQATAPTHGYAAFSADKQDVGGGTGATITSPSQVSSGAWPFAELQYTDDDGRVINTAAHGAGDWQFTSSGYDTDGRVIRSLDETATSQLRHLNADLTHSGEEIDSYATITRYNTAAGLNSAGTFVTDVWAPAADIDGQLVRTHTHTDYDQGAPNNGINPGTELPYRLPTTITTTQADGLSGSADPEVSVATDEPLLTQELAGYDAIDGKPYTDPTSGWYQGQATTSTTVMGDGEADIVTKTRYDAEGRTVEVRKPGSTGTDAATTLTGYYTAGTQTGVFAQCGDRPEWAGMACATRTGEATPTTPVEATTKYSLYLAPREATETLGTVVRTTTTTYDDAGRQLVTRTTTNGLTGSEPVPATRSEYDAGTGLATATVSLDGAGAEIARISTGYDLWGQAVTYTDTDGETTSTTYDSAGRVVKVTDPIRAVEYGYGSGTEHRGYPTLVKIPGTGQFTATYDAAGNMTTQSLLGQRVTQHSTYDPRSGQLTGLGYTGAPLPGEDEQELLAWSVESDIQDRTTSITSSAATGAEALDDEGNPITGVGSTEHKPSPTIAPNASPGQPTRSARPAPTAPTASTCAGTA</sequence>
<name>A0ABM8G3H4_9CELL</name>
<keyword evidence="3" id="KW-1185">Reference proteome</keyword>
<accession>A0ABM8G3H4</accession>
<evidence type="ECO:0000313" key="3">
    <source>
        <dbReference type="Proteomes" id="UP001321475"/>
    </source>
</evidence>